<evidence type="ECO:0000256" key="9">
    <source>
        <dbReference type="ARBA" id="ARBA00023136"/>
    </source>
</evidence>
<keyword evidence="13" id="KW-1185">Reference proteome</keyword>
<feature type="compositionally biased region" description="Polar residues" evidence="10">
    <location>
        <begin position="179"/>
        <end position="190"/>
    </location>
</feature>
<gene>
    <name evidence="12" type="ORF">QJS10_CPA06g01951</name>
</gene>
<keyword evidence="9 11" id="KW-0472">Membrane</keyword>
<reference evidence="12" key="1">
    <citation type="journal article" date="2023" name="Nat. Commun.">
        <title>Diploid and tetraploid genomes of Acorus and the evolution of monocots.</title>
        <authorList>
            <person name="Ma L."/>
            <person name="Liu K.W."/>
            <person name="Li Z."/>
            <person name="Hsiao Y.Y."/>
            <person name="Qi Y."/>
            <person name="Fu T."/>
            <person name="Tang G.D."/>
            <person name="Zhang D."/>
            <person name="Sun W.H."/>
            <person name="Liu D.K."/>
            <person name="Li Y."/>
            <person name="Chen G.Z."/>
            <person name="Liu X.D."/>
            <person name="Liao X.Y."/>
            <person name="Jiang Y.T."/>
            <person name="Yu X."/>
            <person name="Hao Y."/>
            <person name="Huang J."/>
            <person name="Zhao X.W."/>
            <person name="Ke S."/>
            <person name="Chen Y.Y."/>
            <person name="Wu W.L."/>
            <person name="Hsu J.L."/>
            <person name="Lin Y.F."/>
            <person name="Huang M.D."/>
            <person name="Li C.Y."/>
            <person name="Huang L."/>
            <person name="Wang Z.W."/>
            <person name="Zhao X."/>
            <person name="Zhong W.Y."/>
            <person name="Peng D.H."/>
            <person name="Ahmad S."/>
            <person name="Lan S."/>
            <person name="Zhang J.S."/>
            <person name="Tsai W.C."/>
            <person name="Van de Peer Y."/>
            <person name="Liu Z.J."/>
        </authorList>
    </citation>
    <scope>NUCLEOTIDE SEQUENCE</scope>
    <source>
        <strain evidence="12">CP</strain>
    </source>
</reference>
<keyword evidence="5 11" id="KW-0812">Transmembrane</keyword>
<dbReference type="InterPro" id="IPR003591">
    <property type="entry name" value="Leu-rich_rpt_typical-subtyp"/>
</dbReference>
<dbReference type="InterPro" id="IPR051502">
    <property type="entry name" value="RLP_Defense_Trigger"/>
</dbReference>
<comment type="subcellular location">
    <subcellularLocation>
        <location evidence="1">Membrane</location>
        <topology evidence="1">Single-pass membrane protein</topology>
    </subcellularLocation>
</comment>
<comment type="similarity">
    <text evidence="2">Belongs to the RLP family.</text>
</comment>
<name>A0AAV9EKM5_ACOCL</name>
<dbReference type="FunFam" id="3.80.10.10:FF:000722">
    <property type="entry name" value="Leucine-rich repeat receptor-like protein kinase"/>
    <property type="match status" value="1"/>
</dbReference>
<evidence type="ECO:0000256" key="6">
    <source>
        <dbReference type="ARBA" id="ARBA00022729"/>
    </source>
</evidence>
<dbReference type="EMBL" id="JAUJYO010000006">
    <property type="protein sequence ID" value="KAK1314021.1"/>
    <property type="molecule type" value="Genomic_DNA"/>
</dbReference>
<evidence type="ECO:0000313" key="13">
    <source>
        <dbReference type="Proteomes" id="UP001180020"/>
    </source>
</evidence>
<dbReference type="Gene3D" id="3.80.10.10">
    <property type="entry name" value="Ribonuclease Inhibitor"/>
    <property type="match status" value="1"/>
</dbReference>
<feature type="region of interest" description="Disordered" evidence="10">
    <location>
        <begin position="179"/>
        <end position="204"/>
    </location>
</feature>
<protein>
    <submittedName>
        <fullName evidence="12">Uncharacterized protein</fullName>
    </submittedName>
</protein>
<evidence type="ECO:0000256" key="7">
    <source>
        <dbReference type="ARBA" id="ARBA00022737"/>
    </source>
</evidence>
<proteinExistence type="inferred from homology"/>
<feature type="transmembrane region" description="Helical" evidence="11">
    <location>
        <begin position="122"/>
        <end position="146"/>
    </location>
</feature>
<evidence type="ECO:0000313" key="12">
    <source>
        <dbReference type="EMBL" id="KAK1314021.1"/>
    </source>
</evidence>
<dbReference type="AlphaFoldDB" id="A0AAV9EKM5"/>
<dbReference type="PANTHER" id="PTHR48062:SF51">
    <property type="entry name" value="LRR RECEPTOR-LIKE SERINE_THREONINE-PROTEIN KINASE ERL1"/>
    <property type="match status" value="1"/>
</dbReference>
<dbReference type="InterPro" id="IPR032675">
    <property type="entry name" value="LRR_dom_sf"/>
</dbReference>
<reference evidence="12" key="2">
    <citation type="submission" date="2023-06" db="EMBL/GenBank/DDBJ databases">
        <authorList>
            <person name="Ma L."/>
            <person name="Liu K.-W."/>
            <person name="Li Z."/>
            <person name="Hsiao Y.-Y."/>
            <person name="Qi Y."/>
            <person name="Fu T."/>
            <person name="Tang G."/>
            <person name="Zhang D."/>
            <person name="Sun W.-H."/>
            <person name="Liu D.-K."/>
            <person name="Li Y."/>
            <person name="Chen G.-Z."/>
            <person name="Liu X.-D."/>
            <person name="Liao X.-Y."/>
            <person name="Jiang Y.-T."/>
            <person name="Yu X."/>
            <person name="Hao Y."/>
            <person name="Huang J."/>
            <person name="Zhao X.-W."/>
            <person name="Ke S."/>
            <person name="Chen Y.-Y."/>
            <person name="Wu W.-L."/>
            <person name="Hsu J.-L."/>
            <person name="Lin Y.-F."/>
            <person name="Huang M.-D."/>
            <person name="Li C.-Y."/>
            <person name="Huang L."/>
            <person name="Wang Z.-W."/>
            <person name="Zhao X."/>
            <person name="Zhong W.-Y."/>
            <person name="Peng D.-H."/>
            <person name="Ahmad S."/>
            <person name="Lan S."/>
            <person name="Zhang J.-S."/>
            <person name="Tsai W.-C."/>
            <person name="Van De Peer Y."/>
            <person name="Liu Z.-J."/>
        </authorList>
    </citation>
    <scope>NUCLEOTIDE SEQUENCE</scope>
    <source>
        <strain evidence="12">CP</strain>
        <tissue evidence="12">Leaves</tissue>
    </source>
</reference>
<dbReference type="Proteomes" id="UP001180020">
    <property type="component" value="Unassembled WGS sequence"/>
</dbReference>
<keyword evidence="4" id="KW-0433">Leucine-rich repeat</keyword>
<keyword evidence="7" id="KW-0677">Repeat</keyword>
<keyword evidence="6" id="KW-0732">Signal</keyword>
<evidence type="ECO:0000256" key="5">
    <source>
        <dbReference type="ARBA" id="ARBA00022692"/>
    </source>
</evidence>
<evidence type="ECO:0000256" key="2">
    <source>
        <dbReference type="ARBA" id="ARBA00009592"/>
    </source>
</evidence>
<dbReference type="PANTHER" id="PTHR48062">
    <property type="entry name" value="RECEPTOR-LIKE PROTEIN 14"/>
    <property type="match status" value="1"/>
</dbReference>
<dbReference type="GO" id="GO:0016020">
    <property type="term" value="C:membrane"/>
    <property type="evidence" value="ECO:0007669"/>
    <property type="project" value="UniProtKB-SubCell"/>
</dbReference>
<evidence type="ECO:0000256" key="8">
    <source>
        <dbReference type="ARBA" id="ARBA00022989"/>
    </source>
</evidence>
<accession>A0AAV9EKM5</accession>
<dbReference type="Pfam" id="PF13855">
    <property type="entry name" value="LRR_8"/>
    <property type="match status" value="1"/>
</dbReference>
<dbReference type="SMART" id="SM00369">
    <property type="entry name" value="LRR_TYP"/>
    <property type="match status" value="2"/>
</dbReference>
<evidence type="ECO:0000256" key="11">
    <source>
        <dbReference type="SAM" id="Phobius"/>
    </source>
</evidence>
<evidence type="ECO:0000256" key="10">
    <source>
        <dbReference type="SAM" id="MobiDB-lite"/>
    </source>
</evidence>
<dbReference type="PRINTS" id="PR00019">
    <property type="entry name" value="LEURICHRPT"/>
</dbReference>
<keyword evidence="8 11" id="KW-1133">Transmembrane helix</keyword>
<evidence type="ECO:0000256" key="3">
    <source>
        <dbReference type="ARBA" id="ARBA00022553"/>
    </source>
</evidence>
<dbReference type="InterPro" id="IPR001611">
    <property type="entry name" value="Leu-rich_rpt"/>
</dbReference>
<sequence length="204" mass="21967">MGYLTALHSLNLSHNHLIGSIPRSFQNLTSIESLDLSFNNLSSEIPPQLAQLNALSTFRVAYNNLSGIIPSNGQLSTFNVSDFEGNPNLCGPLVGRSCSSGTSQAHRITNDKVDKPRVIDSPVIYCSFIAASYAIGFWGVIAVLAFKENWRVKFFLAADDLIYACESLGGRFYKPGGQSSPGYNNPTGHSPNGRVVGNSGPEPK</sequence>
<dbReference type="SUPFAM" id="SSF52058">
    <property type="entry name" value="L domain-like"/>
    <property type="match status" value="1"/>
</dbReference>
<organism evidence="12 13">
    <name type="scientific">Acorus calamus</name>
    <name type="common">Sweet flag</name>
    <dbReference type="NCBI Taxonomy" id="4465"/>
    <lineage>
        <taxon>Eukaryota</taxon>
        <taxon>Viridiplantae</taxon>
        <taxon>Streptophyta</taxon>
        <taxon>Embryophyta</taxon>
        <taxon>Tracheophyta</taxon>
        <taxon>Spermatophyta</taxon>
        <taxon>Magnoliopsida</taxon>
        <taxon>Liliopsida</taxon>
        <taxon>Acoraceae</taxon>
        <taxon>Acorus</taxon>
    </lineage>
</organism>
<evidence type="ECO:0000256" key="4">
    <source>
        <dbReference type="ARBA" id="ARBA00022614"/>
    </source>
</evidence>
<comment type="caution">
    <text evidence="12">The sequence shown here is derived from an EMBL/GenBank/DDBJ whole genome shotgun (WGS) entry which is preliminary data.</text>
</comment>
<evidence type="ECO:0000256" key="1">
    <source>
        <dbReference type="ARBA" id="ARBA00004167"/>
    </source>
</evidence>
<keyword evidence="3" id="KW-0597">Phosphoprotein</keyword>